<dbReference type="Proteomes" id="UP000292262">
    <property type="component" value="Unassembled WGS sequence"/>
</dbReference>
<gene>
    <name evidence="2" type="ORF">EV197_0159</name>
</gene>
<name>A0A4Q7PFK0_9FLAO</name>
<keyword evidence="1" id="KW-0732">Signal</keyword>
<evidence type="ECO:0000256" key="1">
    <source>
        <dbReference type="SAM" id="SignalP"/>
    </source>
</evidence>
<feature type="signal peptide" evidence="1">
    <location>
        <begin position="1"/>
        <end position="18"/>
    </location>
</feature>
<evidence type="ECO:0008006" key="4">
    <source>
        <dbReference type="Google" id="ProtNLM"/>
    </source>
</evidence>
<organism evidence="2 3">
    <name type="scientific">Aquimarina brevivitae</name>
    <dbReference type="NCBI Taxonomy" id="323412"/>
    <lineage>
        <taxon>Bacteria</taxon>
        <taxon>Pseudomonadati</taxon>
        <taxon>Bacteroidota</taxon>
        <taxon>Flavobacteriia</taxon>
        <taxon>Flavobacteriales</taxon>
        <taxon>Flavobacteriaceae</taxon>
        <taxon>Aquimarina</taxon>
    </lineage>
</organism>
<proteinExistence type="predicted"/>
<evidence type="ECO:0000313" key="2">
    <source>
        <dbReference type="EMBL" id="RZS98957.1"/>
    </source>
</evidence>
<keyword evidence="3" id="KW-1185">Reference proteome</keyword>
<dbReference type="RefSeq" id="WP_130284826.1">
    <property type="nucleotide sequence ID" value="NZ_SGXE01000001.1"/>
</dbReference>
<accession>A0A4Q7PFK0</accession>
<reference evidence="2 3" key="1">
    <citation type="submission" date="2019-02" db="EMBL/GenBank/DDBJ databases">
        <title>Genomic Encyclopedia of Type Strains, Phase IV (KMG-IV): sequencing the most valuable type-strain genomes for metagenomic binning, comparative biology and taxonomic classification.</title>
        <authorList>
            <person name="Goeker M."/>
        </authorList>
    </citation>
    <scope>NUCLEOTIDE SEQUENCE [LARGE SCALE GENOMIC DNA]</scope>
    <source>
        <strain evidence="2 3">DSM 17196</strain>
    </source>
</reference>
<protein>
    <recommendedName>
        <fullName evidence="4">Lipoprotein</fullName>
    </recommendedName>
</protein>
<evidence type="ECO:0000313" key="3">
    <source>
        <dbReference type="Proteomes" id="UP000292262"/>
    </source>
</evidence>
<dbReference type="EMBL" id="SGXE01000001">
    <property type="protein sequence ID" value="RZS98957.1"/>
    <property type="molecule type" value="Genomic_DNA"/>
</dbReference>
<feature type="chain" id="PRO_5020306457" description="Lipoprotein" evidence="1">
    <location>
        <begin position="19"/>
        <end position="159"/>
    </location>
</feature>
<comment type="caution">
    <text evidence="2">The sequence shown here is derived from an EMBL/GenBank/DDBJ whole genome shotgun (WGS) entry which is preliminary data.</text>
</comment>
<sequence length="159" mass="18454">MKNLLLAIMFLFSCSAIAHTDNASTLSTKEEGFHQDVLYLSFVSVHWGMVLLPESRTNTVFIFLKNRIKKRNGSCQHFFSFLNHVNDKQTSSNLFTGFSNESPIFLHSIEKDEEEPEKEPYQFYISLDIAPQNKLHKHWDLANFNKIYIKPTDKVPRIG</sequence>
<dbReference type="AlphaFoldDB" id="A0A4Q7PFK0"/>